<feature type="signal peptide" evidence="1">
    <location>
        <begin position="1"/>
        <end position="19"/>
    </location>
</feature>
<accession>A0A0A3AQ52</accession>
<comment type="caution">
    <text evidence="2">The sequence shown here is derived from an EMBL/GenBank/DDBJ whole genome shotgun (WGS) entry which is preliminary data.</text>
</comment>
<dbReference type="OrthoDB" id="5688877at2"/>
<dbReference type="AlphaFoldDB" id="A0A0A3AQ52"/>
<gene>
    <name evidence="2" type="ORF">OA57_09785</name>
</gene>
<keyword evidence="3" id="KW-1185">Reference proteome</keyword>
<evidence type="ECO:0000313" key="3">
    <source>
        <dbReference type="Proteomes" id="UP000030380"/>
    </source>
</evidence>
<keyword evidence="1" id="KW-0732">Signal</keyword>
<sequence length="130" mass="14564">MPIKFFLTALLLCCRPALAADQTALTDPFSPSSAANADSSLSPLQTMANQCGDSAEWLMDNLPLQQLKPIGLIHYPQYAVVLWLTPTEVIIDSRLNHVIAEEQWQIVNIENRQIRLQNCQNPAQQKTIHL</sequence>
<dbReference type="Proteomes" id="UP000030380">
    <property type="component" value="Unassembled WGS sequence"/>
</dbReference>
<reference evidence="2 3" key="1">
    <citation type="submission" date="2014-11" db="EMBL/GenBank/DDBJ databases">
        <title>Draft genome sequence of Chelonobacter oris 1662T, associated with respiratory disease in Hermann's Tortoises.</title>
        <authorList>
            <person name="Kudirkiene E."/>
            <person name="Hansen M.J."/>
            <person name="Bojesen A.M."/>
        </authorList>
    </citation>
    <scope>NUCLEOTIDE SEQUENCE [LARGE SCALE GENOMIC DNA]</scope>
    <source>
        <strain evidence="2 3">1662</strain>
    </source>
</reference>
<organism evidence="2 3">
    <name type="scientific">Chelonobacter oris</name>
    <dbReference type="NCBI Taxonomy" id="505317"/>
    <lineage>
        <taxon>Bacteria</taxon>
        <taxon>Pseudomonadati</taxon>
        <taxon>Pseudomonadota</taxon>
        <taxon>Gammaproteobacteria</taxon>
        <taxon>Pasteurellales</taxon>
        <taxon>Pasteurellaceae</taxon>
        <taxon>Chelonobacter</taxon>
    </lineage>
</organism>
<dbReference type="EMBL" id="JSUM01000014">
    <property type="protein sequence ID" value="KGQ69907.1"/>
    <property type="molecule type" value="Genomic_DNA"/>
</dbReference>
<evidence type="ECO:0008006" key="4">
    <source>
        <dbReference type="Google" id="ProtNLM"/>
    </source>
</evidence>
<protein>
    <recommendedName>
        <fullName evidence="4">C-type lysozyme inhibitor domain-containing protein</fullName>
    </recommendedName>
</protein>
<dbReference type="RefSeq" id="WP_034616998.1">
    <property type="nucleotide sequence ID" value="NZ_JSUM01000014.1"/>
</dbReference>
<evidence type="ECO:0000256" key="1">
    <source>
        <dbReference type="SAM" id="SignalP"/>
    </source>
</evidence>
<dbReference type="STRING" id="505317.OA57_09785"/>
<name>A0A0A3AQ52_9PAST</name>
<feature type="chain" id="PRO_5002008801" description="C-type lysozyme inhibitor domain-containing protein" evidence="1">
    <location>
        <begin position="20"/>
        <end position="130"/>
    </location>
</feature>
<proteinExistence type="predicted"/>
<evidence type="ECO:0000313" key="2">
    <source>
        <dbReference type="EMBL" id="KGQ69907.1"/>
    </source>
</evidence>